<feature type="region of interest" description="Disordered" evidence="5">
    <location>
        <begin position="114"/>
        <end position="140"/>
    </location>
</feature>
<sequence length="160" mass="15895">MGVDFAAGVMAMAVVAVAVVAAAVAGSAAQSPPDCASNLVGCAGYLTSTTTPPDSCCGPLKLAAKSELPCLCSLFNNTAILRAFNVNITQAIQMSKRCGVSTDQRACATAAASGTTATPSSSKNNTGSSVAKDSSSANRATSVGLPGLVSLLLCWWSLMA</sequence>
<organism evidence="8 9">
    <name type="scientific">Musa troglodytarum</name>
    <name type="common">fe'i banana</name>
    <dbReference type="NCBI Taxonomy" id="320322"/>
    <lineage>
        <taxon>Eukaryota</taxon>
        <taxon>Viridiplantae</taxon>
        <taxon>Streptophyta</taxon>
        <taxon>Embryophyta</taxon>
        <taxon>Tracheophyta</taxon>
        <taxon>Spermatophyta</taxon>
        <taxon>Magnoliopsida</taxon>
        <taxon>Liliopsida</taxon>
        <taxon>Zingiberales</taxon>
        <taxon>Musaceae</taxon>
        <taxon>Musa</taxon>
    </lineage>
</organism>
<evidence type="ECO:0000256" key="2">
    <source>
        <dbReference type="ARBA" id="ARBA00022729"/>
    </source>
</evidence>
<dbReference type="PANTHER" id="PTHR33044">
    <property type="entry name" value="BIFUNCTIONAL INHIBITOR/LIPID-TRANSFER PROTEIN/SEED STORAGE 2S ALBUMIN SUPERFAMILY PROTEIN-RELATED"/>
    <property type="match status" value="1"/>
</dbReference>
<feature type="chain" id="PRO_5038652188" evidence="6">
    <location>
        <begin position="30"/>
        <end position="160"/>
    </location>
</feature>
<dbReference type="Pfam" id="PF14368">
    <property type="entry name" value="LTP_2"/>
    <property type="match status" value="1"/>
</dbReference>
<feature type="compositionally biased region" description="Polar residues" evidence="5">
    <location>
        <begin position="123"/>
        <end position="140"/>
    </location>
</feature>
<keyword evidence="3" id="KW-1015">Disulfide bond</keyword>
<dbReference type="AlphaFoldDB" id="A0A9E7FRG6"/>
<accession>A0A9E7FRG6</accession>
<proteinExistence type="inferred from homology"/>
<evidence type="ECO:0000256" key="3">
    <source>
        <dbReference type="ARBA" id="ARBA00023157"/>
    </source>
</evidence>
<evidence type="ECO:0000256" key="1">
    <source>
        <dbReference type="ARBA" id="ARBA00009748"/>
    </source>
</evidence>
<comment type="similarity">
    <text evidence="1">Belongs to the plant LTP family.</text>
</comment>
<reference evidence="8" key="1">
    <citation type="submission" date="2022-05" db="EMBL/GenBank/DDBJ databases">
        <title>The Musa troglodytarum L. genome provides insights into the mechanism of non-climacteric behaviour and enrichment of carotenoids.</title>
        <authorList>
            <person name="Wang J."/>
        </authorList>
    </citation>
    <scope>NUCLEOTIDE SEQUENCE</scope>
    <source>
        <tissue evidence="8">Leaf</tissue>
    </source>
</reference>
<evidence type="ECO:0000256" key="6">
    <source>
        <dbReference type="SAM" id="SignalP"/>
    </source>
</evidence>
<dbReference type="OrthoDB" id="690947at2759"/>
<name>A0A9E7FRG6_9LILI</name>
<dbReference type="Gene3D" id="1.10.110.10">
    <property type="entry name" value="Plant lipid-transfer and hydrophobic proteins"/>
    <property type="match status" value="1"/>
</dbReference>
<dbReference type="InterPro" id="IPR016140">
    <property type="entry name" value="Bifunc_inhib/LTP/seed_store"/>
</dbReference>
<keyword evidence="4" id="KW-0325">Glycoprotein</keyword>
<evidence type="ECO:0000259" key="7">
    <source>
        <dbReference type="Pfam" id="PF14368"/>
    </source>
</evidence>
<feature type="domain" description="Bifunctional inhibitor/plant lipid transfer protein/seed storage helical" evidence="7">
    <location>
        <begin position="16"/>
        <end position="107"/>
    </location>
</feature>
<protein>
    <submittedName>
        <fullName evidence="8">Lipid transfer-like protein</fullName>
    </submittedName>
</protein>
<feature type="signal peptide" evidence="6">
    <location>
        <begin position="1"/>
        <end position="29"/>
    </location>
</feature>
<keyword evidence="2 6" id="KW-0732">Signal</keyword>
<evidence type="ECO:0000256" key="4">
    <source>
        <dbReference type="ARBA" id="ARBA00023180"/>
    </source>
</evidence>
<dbReference type="InterPro" id="IPR036312">
    <property type="entry name" value="Bifun_inhib/LTP/seed_sf"/>
</dbReference>
<dbReference type="Proteomes" id="UP001055439">
    <property type="component" value="Chromosome 4"/>
</dbReference>
<evidence type="ECO:0000313" key="8">
    <source>
        <dbReference type="EMBL" id="URD99862.1"/>
    </source>
</evidence>
<dbReference type="SUPFAM" id="SSF47699">
    <property type="entry name" value="Bifunctional inhibitor/lipid-transfer protein/seed storage 2S albumin"/>
    <property type="match status" value="1"/>
</dbReference>
<dbReference type="EMBL" id="CP097506">
    <property type="protein sequence ID" value="URD99862.1"/>
    <property type="molecule type" value="Genomic_DNA"/>
</dbReference>
<keyword evidence="9" id="KW-1185">Reference proteome</keyword>
<evidence type="ECO:0000256" key="5">
    <source>
        <dbReference type="SAM" id="MobiDB-lite"/>
    </source>
</evidence>
<gene>
    <name evidence="8" type="ORF">MUK42_31885</name>
</gene>
<dbReference type="CDD" id="cd00010">
    <property type="entry name" value="AAI_LTSS"/>
    <property type="match status" value="1"/>
</dbReference>
<dbReference type="InterPro" id="IPR043325">
    <property type="entry name" value="LTSS"/>
</dbReference>
<evidence type="ECO:0000313" key="9">
    <source>
        <dbReference type="Proteomes" id="UP001055439"/>
    </source>
</evidence>